<keyword evidence="2" id="KW-1185">Reference proteome</keyword>
<gene>
    <name evidence="1" type="ORF">HID58_091316</name>
</gene>
<sequence>MPHTGYSDYYGYPPPLSPASSSARTEASPSHQRTLTNWTMQLRRRLDENYGSQYGVYGIYSTVPSDNSSDYANHSVRVSAKFNNGFGEENKFNCLTILLADNVAFRPQSASHPSLEPFPQGISTSFQAI</sequence>
<proteinExistence type="predicted"/>
<dbReference type="EMBL" id="JAGKQM010002120">
    <property type="protein sequence ID" value="KAH0850265.1"/>
    <property type="molecule type" value="Genomic_DNA"/>
</dbReference>
<comment type="caution">
    <text evidence="1">The sequence shown here is derived from an EMBL/GenBank/DDBJ whole genome shotgun (WGS) entry which is preliminary data.</text>
</comment>
<evidence type="ECO:0000313" key="1">
    <source>
        <dbReference type="EMBL" id="KAH0850265.1"/>
    </source>
</evidence>
<name>A0ABQ7X2V0_BRANA</name>
<reference evidence="1 2" key="1">
    <citation type="submission" date="2021-05" db="EMBL/GenBank/DDBJ databases">
        <title>Genome Assembly of Synthetic Allotetraploid Brassica napus Reveals Homoeologous Exchanges between Subgenomes.</title>
        <authorList>
            <person name="Davis J.T."/>
        </authorList>
    </citation>
    <scope>NUCLEOTIDE SEQUENCE [LARGE SCALE GENOMIC DNA]</scope>
    <source>
        <strain evidence="2">cv. Da-Ae</strain>
        <tissue evidence="1">Seedling</tissue>
    </source>
</reference>
<protein>
    <submittedName>
        <fullName evidence="1">Uncharacterized protein</fullName>
    </submittedName>
</protein>
<evidence type="ECO:0000313" key="2">
    <source>
        <dbReference type="Proteomes" id="UP000824890"/>
    </source>
</evidence>
<dbReference type="Proteomes" id="UP000824890">
    <property type="component" value="Unassembled WGS sequence"/>
</dbReference>
<organism evidence="1 2">
    <name type="scientific">Brassica napus</name>
    <name type="common">Rape</name>
    <dbReference type="NCBI Taxonomy" id="3708"/>
    <lineage>
        <taxon>Eukaryota</taxon>
        <taxon>Viridiplantae</taxon>
        <taxon>Streptophyta</taxon>
        <taxon>Embryophyta</taxon>
        <taxon>Tracheophyta</taxon>
        <taxon>Spermatophyta</taxon>
        <taxon>Magnoliopsida</taxon>
        <taxon>eudicotyledons</taxon>
        <taxon>Gunneridae</taxon>
        <taxon>Pentapetalae</taxon>
        <taxon>rosids</taxon>
        <taxon>malvids</taxon>
        <taxon>Brassicales</taxon>
        <taxon>Brassicaceae</taxon>
        <taxon>Brassiceae</taxon>
        <taxon>Brassica</taxon>
    </lineage>
</organism>
<accession>A0ABQ7X2V0</accession>